<comment type="similarity">
    <text evidence="7 14">Belongs to the CobU/CobP family.</text>
</comment>
<dbReference type="UniPathway" id="UPA00148">
    <property type="reaction ID" value="UER00236"/>
</dbReference>
<dbReference type="Proteomes" id="UP000477911">
    <property type="component" value="Unassembled WGS sequence"/>
</dbReference>
<dbReference type="EC" id="2.7.1.156" evidence="14"/>
<feature type="binding site" evidence="16">
    <location>
        <begin position="62"/>
        <end position="64"/>
    </location>
    <ligand>
        <name>GTP</name>
        <dbReference type="ChEBI" id="CHEBI:37565"/>
    </ligand>
</feature>
<name>A0A6L7G169_9RHOB</name>
<evidence type="ECO:0000313" key="18">
    <source>
        <dbReference type="Proteomes" id="UP000477911"/>
    </source>
</evidence>
<keyword evidence="12 14" id="KW-0067">ATP-binding</keyword>
<evidence type="ECO:0000256" key="7">
    <source>
        <dbReference type="ARBA" id="ARBA00007490"/>
    </source>
</evidence>
<evidence type="ECO:0000256" key="8">
    <source>
        <dbReference type="ARBA" id="ARBA00022573"/>
    </source>
</evidence>
<sequence length="197" mass="20841">MSGPVSLRTSEVYTPESPKSFIAREKKVHARHILVLGGAASGKSEYAEQLVADLGPKRLYIASAEAYDAEMEAKIALHAERRDAGWQVIEAPLDLSPVLGGELPVLFDCATMWLSNHLGAGSDLSKAQADLLSSLASHRGTVVTVSNEVGQGIVPVNALARAFREAQGRLNIALARQADVVVQVVAGLPLVLKGTLP</sequence>
<dbReference type="AlphaFoldDB" id="A0A6L7G169"/>
<comment type="function">
    <text evidence="4 14">Catalyzes ATP-dependent phosphorylation of adenosylcobinamide and addition of GMP to adenosylcobinamide phosphate.</text>
</comment>
<dbReference type="EC" id="2.7.7.62" evidence="14"/>
<comment type="caution">
    <text evidence="17">The sequence shown here is derived from an EMBL/GenBank/DDBJ whole genome shotgun (WGS) entry which is preliminary data.</text>
</comment>
<evidence type="ECO:0000256" key="14">
    <source>
        <dbReference type="PIRNR" id="PIRNR006135"/>
    </source>
</evidence>
<dbReference type="PANTHER" id="PTHR34848:SF1">
    <property type="entry name" value="BIFUNCTIONAL ADENOSYLCOBALAMIN BIOSYNTHESIS PROTEIN COBU"/>
    <property type="match status" value="1"/>
</dbReference>
<evidence type="ECO:0000256" key="16">
    <source>
        <dbReference type="PIRSR" id="PIRSR006135-2"/>
    </source>
</evidence>
<reference evidence="17 18" key="1">
    <citation type="submission" date="2019-12" db="EMBL/GenBank/DDBJ databases">
        <authorList>
            <person name="Li M."/>
        </authorList>
    </citation>
    <scope>NUCLEOTIDE SEQUENCE [LARGE SCALE GENOMIC DNA]</scope>
    <source>
        <strain evidence="17 18">GBMRC 2024</strain>
    </source>
</reference>
<comment type="catalytic activity">
    <reaction evidence="2 14">
        <text>adenosylcob(III)inamide phosphate + GTP + H(+) = adenosylcob(III)inamide-GDP + diphosphate</text>
        <dbReference type="Rhea" id="RHEA:22712"/>
        <dbReference type="ChEBI" id="CHEBI:15378"/>
        <dbReference type="ChEBI" id="CHEBI:33019"/>
        <dbReference type="ChEBI" id="CHEBI:37565"/>
        <dbReference type="ChEBI" id="CHEBI:58502"/>
        <dbReference type="ChEBI" id="CHEBI:60487"/>
        <dbReference type="EC" id="2.7.7.62"/>
    </reaction>
</comment>
<keyword evidence="9 14" id="KW-0808">Transferase</keyword>
<evidence type="ECO:0000256" key="5">
    <source>
        <dbReference type="ARBA" id="ARBA00004692"/>
    </source>
</evidence>
<dbReference type="Gene3D" id="3.40.50.300">
    <property type="entry name" value="P-loop containing nucleotide triphosphate hydrolases"/>
    <property type="match status" value="1"/>
</dbReference>
<dbReference type="EMBL" id="WUMU01000007">
    <property type="protein sequence ID" value="MXN18094.1"/>
    <property type="molecule type" value="Genomic_DNA"/>
</dbReference>
<dbReference type="CDD" id="cd00544">
    <property type="entry name" value="CobU"/>
    <property type="match status" value="1"/>
</dbReference>
<dbReference type="GO" id="GO:0005524">
    <property type="term" value="F:ATP binding"/>
    <property type="evidence" value="ECO:0007669"/>
    <property type="project" value="UniProtKB-UniRule"/>
</dbReference>
<accession>A0A6L7G169</accession>
<evidence type="ECO:0000256" key="6">
    <source>
        <dbReference type="ARBA" id="ARBA00005159"/>
    </source>
</evidence>
<keyword evidence="17" id="KW-0548">Nucleotidyltransferase</keyword>
<evidence type="ECO:0000313" key="17">
    <source>
        <dbReference type="EMBL" id="MXN18094.1"/>
    </source>
</evidence>
<keyword evidence="10 14" id="KW-0547">Nucleotide-binding</keyword>
<dbReference type="GO" id="GO:0008820">
    <property type="term" value="F:cobinamide phosphate guanylyltransferase activity"/>
    <property type="evidence" value="ECO:0007669"/>
    <property type="project" value="UniProtKB-UniRule"/>
</dbReference>
<dbReference type="GO" id="GO:0043752">
    <property type="term" value="F:adenosylcobinamide kinase activity"/>
    <property type="evidence" value="ECO:0007669"/>
    <property type="project" value="UniProtKB-EC"/>
</dbReference>
<dbReference type="PANTHER" id="PTHR34848">
    <property type="match status" value="1"/>
</dbReference>
<feature type="binding site" evidence="16">
    <location>
        <begin position="37"/>
        <end position="44"/>
    </location>
    <ligand>
        <name>GTP</name>
        <dbReference type="ChEBI" id="CHEBI:37565"/>
    </ligand>
</feature>
<keyword evidence="13 14" id="KW-0342">GTP-binding</keyword>
<dbReference type="GO" id="GO:0005525">
    <property type="term" value="F:GTP binding"/>
    <property type="evidence" value="ECO:0007669"/>
    <property type="project" value="UniProtKB-UniRule"/>
</dbReference>
<evidence type="ECO:0000256" key="1">
    <source>
        <dbReference type="ARBA" id="ARBA00000312"/>
    </source>
</evidence>
<dbReference type="NCBIfam" id="NF004469">
    <property type="entry name" value="PRK05800.1"/>
    <property type="match status" value="1"/>
</dbReference>
<evidence type="ECO:0000256" key="10">
    <source>
        <dbReference type="ARBA" id="ARBA00022741"/>
    </source>
</evidence>
<dbReference type="GO" id="GO:0009236">
    <property type="term" value="P:cobalamin biosynthetic process"/>
    <property type="evidence" value="ECO:0007669"/>
    <property type="project" value="UniProtKB-UniRule"/>
</dbReference>
<evidence type="ECO:0000256" key="9">
    <source>
        <dbReference type="ARBA" id="ARBA00022679"/>
    </source>
</evidence>
<dbReference type="Pfam" id="PF02283">
    <property type="entry name" value="CobU"/>
    <property type="match status" value="1"/>
</dbReference>
<dbReference type="InterPro" id="IPR003203">
    <property type="entry name" value="CobU/CobP"/>
</dbReference>
<evidence type="ECO:0000256" key="4">
    <source>
        <dbReference type="ARBA" id="ARBA00003889"/>
    </source>
</evidence>
<comment type="catalytic activity">
    <reaction evidence="3">
        <text>adenosylcob(III)inamide + GTP = adenosylcob(III)inamide phosphate + GDP + H(+)</text>
        <dbReference type="Rhea" id="RHEA:15765"/>
        <dbReference type="ChEBI" id="CHEBI:2480"/>
        <dbReference type="ChEBI" id="CHEBI:15378"/>
        <dbReference type="ChEBI" id="CHEBI:37565"/>
        <dbReference type="ChEBI" id="CHEBI:58189"/>
        <dbReference type="ChEBI" id="CHEBI:58502"/>
        <dbReference type="EC" id="2.7.1.156"/>
    </reaction>
</comment>
<dbReference type="SUPFAM" id="SSF52540">
    <property type="entry name" value="P-loop containing nucleoside triphosphate hydrolases"/>
    <property type="match status" value="1"/>
</dbReference>
<organism evidence="17 18">
    <name type="scientific">Pseudooceanicola albus</name>
    <dbReference type="NCBI Taxonomy" id="2692189"/>
    <lineage>
        <taxon>Bacteria</taxon>
        <taxon>Pseudomonadati</taxon>
        <taxon>Pseudomonadota</taxon>
        <taxon>Alphaproteobacteria</taxon>
        <taxon>Rhodobacterales</taxon>
        <taxon>Paracoccaceae</taxon>
        <taxon>Pseudooceanicola</taxon>
    </lineage>
</organism>
<gene>
    <name evidence="17" type="primary">cobU</name>
    <name evidence="17" type="ORF">GR170_09625</name>
</gene>
<keyword evidence="18" id="KW-1185">Reference proteome</keyword>
<evidence type="ECO:0000256" key="3">
    <source>
        <dbReference type="ARBA" id="ARBA00001522"/>
    </source>
</evidence>
<keyword evidence="11 14" id="KW-0418">Kinase</keyword>
<comment type="pathway">
    <text evidence="5 14">Cofactor biosynthesis; adenosylcobalamin biosynthesis; adenosylcobalamin from cob(II)yrinate a,c-diamide: step 6/7.</text>
</comment>
<comment type="pathway">
    <text evidence="6 14">Cofactor biosynthesis; adenosylcobalamin biosynthesis; adenosylcobalamin from cob(II)yrinate a,c-diamide: step 5/7.</text>
</comment>
<evidence type="ECO:0000256" key="2">
    <source>
        <dbReference type="ARBA" id="ARBA00000711"/>
    </source>
</evidence>
<keyword evidence="8 14" id="KW-0169">Cobalamin biosynthesis</keyword>
<comment type="catalytic activity">
    <reaction evidence="1 14">
        <text>adenosylcob(III)inamide + ATP = adenosylcob(III)inamide phosphate + ADP + H(+)</text>
        <dbReference type="Rhea" id="RHEA:15769"/>
        <dbReference type="ChEBI" id="CHEBI:2480"/>
        <dbReference type="ChEBI" id="CHEBI:15378"/>
        <dbReference type="ChEBI" id="CHEBI:30616"/>
        <dbReference type="ChEBI" id="CHEBI:58502"/>
        <dbReference type="ChEBI" id="CHEBI:456216"/>
        <dbReference type="EC" id="2.7.1.156"/>
    </reaction>
</comment>
<evidence type="ECO:0000256" key="12">
    <source>
        <dbReference type="ARBA" id="ARBA00022840"/>
    </source>
</evidence>
<evidence type="ECO:0000256" key="15">
    <source>
        <dbReference type="PIRSR" id="PIRSR006135-1"/>
    </source>
</evidence>
<evidence type="ECO:0000256" key="11">
    <source>
        <dbReference type="ARBA" id="ARBA00022777"/>
    </source>
</evidence>
<feature type="binding site" evidence="16">
    <location>
        <position position="90"/>
    </location>
    <ligand>
        <name>GTP</name>
        <dbReference type="ChEBI" id="CHEBI:37565"/>
    </ligand>
</feature>
<protein>
    <recommendedName>
        <fullName evidence="14">Bifunctional adenosylcobalamin biosynthesis protein</fullName>
        <ecNumber evidence="14">2.7.1.156</ecNumber>
        <ecNumber evidence="14">2.7.7.62</ecNumber>
    </recommendedName>
</protein>
<dbReference type="InterPro" id="IPR027417">
    <property type="entry name" value="P-loop_NTPase"/>
</dbReference>
<feature type="binding site" evidence="16">
    <location>
        <position position="108"/>
    </location>
    <ligand>
        <name>GTP</name>
        <dbReference type="ChEBI" id="CHEBI:37565"/>
    </ligand>
</feature>
<feature type="active site" description="GMP-histidine intermediate" evidence="15">
    <location>
        <position position="78"/>
    </location>
</feature>
<proteinExistence type="inferred from homology"/>
<dbReference type="PIRSF" id="PIRSF006135">
    <property type="entry name" value="CobU"/>
    <property type="match status" value="1"/>
</dbReference>
<evidence type="ECO:0000256" key="13">
    <source>
        <dbReference type="ARBA" id="ARBA00023134"/>
    </source>
</evidence>